<evidence type="ECO:0000313" key="3">
    <source>
        <dbReference type="Proteomes" id="UP000199460"/>
    </source>
</evidence>
<reference evidence="3" key="1">
    <citation type="submission" date="2016-10" db="EMBL/GenBank/DDBJ databases">
        <authorList>
            <person name="Varghese N."/>
            <person name="Submissions S."/>
        </authorList>
    </citation>
    <scope>NUCLEOTIDE SEQUENCE [LARGE SCALE GENOMIC DNA]</scope>
    <source>
        <strain evidence="3">JCM 18416</strain>
    </source>
</reference>
<dbReference type="OrthoDB" id="88903at2"/>
<keyword evidence="3" id="KW-1185">Reference proteome</keyword>
<gene>
    <name evidence="2" type="ORF">SAMN05216213_111110</name>
</gene>
<sequence length="476" mass="53945">MALLQEEPWFKDKMDREGVAKFLTNYLDTNEDLKVLNVNAPWGAGKTFFLQNWHDALLQERAVIYFNAWTHDYAGDAFVALTAAINDALLEFIPTGKAEEALRDFRSKATSVILAATPALAKGVIKKFTGVDVAAITEKIDSEALADAAEKALDNLLQSNKETMQVVENFKVRFAALALEAAANQAVKYETESRPLYIFIDELDRCRPTFSIELLERIKHFFDVENCKFIIACDVAQLRHSIGAIYGVGFEGDKYLKRFFDAEYSLSFDNTEKWLQAQELNFGSVSLPPIRLHDIRHRYSASGDRNFVAPASDAVLAGQYNLNELQAILYSISSTFKLKPRELEKCLRQLKAISSSVKPAAVEIFFAFYLIVLRDEAPHLYRRVVAHNDPDAWQEICKTYPARSLYYGGSNEEVHSTAKRYFTCLHSTAESMREMIHADNQHNTLHSHVIWLFNGPNCIAMMKQYLALVDLSHSLE</sequence>
<dbReference type="AlphaFoldDB" id="A0A1H0XAC7"/>
<proteinExistence type="predicted"/>
<dbReference type="SUPFAM" id="SSF52540">
    <property type="entry name" value="P-loop containing nucleoside triphosphate hydrolases"/>
    <property type="match status" value="1"/>
</dbReference>
<evidence type="ECO:0000259" key="1">
    <source>
        <dbReference type="Pfam" id="PF07693"/>
    </source>
</evidence>
<dbReference type="GeneID" id="300082362"/>
<name>A0A1H0XAC7_9GAMM</name>
<dbReference type="InterPro" id="IPR027417">
    <property type="entry name" value="P-loop_NTPase"/>
</dbReference>
<protein>
    <submittedName>
        <fullName evidence="2">KAP family P-loop domain-containing protein</fullName>
    </submittedName>
</protein>
<dbReference type="RefSeq" id="WP_090432720.1">
    <property type="nucleotide sequence ID" value="NZ_FNJJ01000011.1"/>
</dbReference>
<dbReference type="EMBL" id="FNJJ01000011">
    <property type="protein sequence ID" value="SDP99887.1"/>
    <property type="molecule type" value="Genomic_DNA"/>
</dbReference>
<accession>A0A1H0XAC7</accession>
<dbReference type="Pfam" id="PF07693">
    <property type="entry name" value="KAP_NTPase"/>
    <property type="match status" value="1"/>
</dbReference>
<evidence type="ECO:0000313" key="2">
    <source>
        <dbReference type="EMBL" id="SDP99887.1"/>
    </source>
</evidence>
<dbReference type="Proteomes" id="UP000199460">
    <property type="component" value="Unassembled WGS sequence"/>
</dbReference>
<organism evidence="2 3">
    <name type="scientific">Ectopseudomonas guguanensis</name>
    <dbReference type="NCBI Taxonomy" id="1198456"/>
    <lineage>
        <taxon>Bacteria</taxon>
        <taxon>Pseudomonadati</taxon>
        <taxon>Pseudomonadota</taxon>
        <taxon>Gammaproteobacteria</taxon>
        <taxon>Pseudomonadales</taxon>
        <taxon>Pseudomonadaceae</taxon>
        <taxon>Ectopseudomonas</taxon>
    </lineage>
</organism>
<dbReference type="Gene3D" id="3.40.50.300">
    <property type="entry name" value="P-loop containing nucleotide triphosphate hydrolases"/>
    <property type="match status" value="1"/>
</dbReference>
<dbReference type="InterPro" id="IPR011646">
    <property type="entry name" value="KAP_P-loop"/>
</dbReference>
<feature type="domain" description="KAP NTPase" evidence="1">
    <location>
        <begin position="19"/>
        <end position="260"/>
    </location>
</feature>